<dbReference type="AlphaFoldDB" id="A0A8K0HEN7"/>
<keyword evidence="2" id="KW-1185">Reference proteome</keyword>
<evidence type="ECO:0000313" key="1">
    <source>
        <dbReference type="EMBL" id="KAF3450419.1"/>
    </source>
</evidence>
<evidence type="ECO:0000313" key="2">
    <source>
        <dbReference type="Proteomes" id="UP000796880"/>
    </source>
</evidence>
<reference evidence="1" key="1">
    <citation type="submission" date="2020-03" db="EMBL/GenBank/DDBJ databases">
        <title>A high-quality chromosome-level genome assembly of a woody plant with both climbing and erect habits, Rhamnella rubrinervis.</title>
        <authorList>
            <person name="Lu Z."/>
            <person name="Yang Y."/>
            <person name="Zhu X."/>
            <person name="Sun Y."/>
        </authorList>
    </citation>
    <scope>NUCLEOTIDE SEQUENCE</scope>
    <source>
        <strain evidence="1">BYM</strain>
        <tissue evidence="1">Leaf</tissue>
    </source>
</reference>
<dbReference type="EMBL" id="VOIH02000003">
    <property type="protein sequence ID" value="KAF3450419.1"/>
    <property type="molecule type" value="Genomic_DNA"/>
</dbReference>
<gene>
    <name evidence="1" type="ORF">FNV43_RR06500</name>
</gene>
<dbReference type="Proteomes" id="UP000796880">
    <property type="component" value="Unassembled WGS sequence"/>
</dbReference>
<accession>A0A8K0HEN7</accession>
<name>A0A8K0HEN7_9ROSA</name>
<proteinExistence type="predicted"/>
<comment type="caution">
    <text evidence="1">The sequence shown here is derived from an EMBL/GenBank/DDBJ whole genome shotgun (WGS) entry which is preliminary data.</text>
</comment>
<protein>
    <submittedName>
        <fullName evidence="1">Uncharacterized protein</fullName>
    </submittedName>
</protein>
<organism evidence="1 2">
    <name type="scientific">Rhamnella rubrinervis</name>
    <dbReference type="NCBI Taxonomy" id="2594499"/>
    <lineage>
        <taxon>Eukaryota</taxon>
        <taxon>Viridiplantae</taxon>
        <taxon>Streptophyta</taxon>
        <taxon>Embryophyta</taxon>
        <taxon>Tracheophyta</taxon>
        <taxon>Spermatophyta</taxon>
        <taxon>Magnoliopsida</taxon>
        <taxon>eudicotyledons</taxon>
        <taxon>Gunneridae</taxon>
        <taxon>Pentapetalae</taxon>
        <taxon>rosids</taxon>
        <taxon>fabids</taxon>
        <taxon>Rosales</taxon>
        <taxon>Rhamnaceae</taxon>
        <taxon>rhamnoid group</taxon>
        <taxon>Rhamneae</taxon>
        <taxon>Rhamnella</taxon>
    </lineage>
</organism>
<sequence length="109" mass="11801">MQGPEEELAPRFEFFLTSCSSTTKSDPEDSIVGASPGTLLHASTITSWGLFELGKEKARPGEGVIITWFGEGLAWTSKPGNGPIVMARNKFPWLECGKSLEVPKGKFAQ</sequence>